<evidence type="ECO:0000313" key="9">
    <source>
        <dbReference type="EMBL" id="AMD86236.1"/>
    </source>
</evidence>
<dbReference type="AlphaFoldDB" id="A0AAX2GUD9"/>
<evidence type="ECO:0000256" key="2">
    <source>
        <dbReference type="ARBA" id="ARBA00006275"/>
    </source>
</evidence>
<evidence type="ECO:0000313" key="12">
    <source>
        <dbReference type="Proteomes" id="UP000215539"/>
    </source>
</evidence>
<dbReference type="RefSeq" id="WP_066431884.1">
    <property type="nucleotide sequence ID" value="NZ_CP014227.1"/>
</dbReference>
<proteinExistence type="inferred from homology"/>
<dbReference type="Proteomes" id="UP000065822">
    <property type="component" value="Chromosome"/>
</dbReference>
<dbReference type="GO" id="GO:0009279">
    <property type="term" value="C:cell outer membrane"/>
    <property type="evidence" value="ECO:0007669"/>
    <property type="project" value="UniProtKB-SubCell"/>
</dbReference>
<organism evidence="10 12">
    <name type="scientific">Capnocytophaga haemolytica</name>
    <dbReference type="NCBI Taxonomy" id="45243"/>
    <lineage>
        <taxon>Bacteria</taxon>
        <taxon>Pseudomonadati</taxon>
        <taxon>Bacteroidota</taxon>
        <taxon>Flavobacteriia</taxon>
        <taxon>Flavobacteriales</taxon>
        <taxon>Flavobacteriaceae</taxon>
        <taxon>Capnocytophaga</taxon>
    </lineage>
</organism>
<evidence type="ECO:0000259" key="7">
    <source>
        <dbReference type="Pfam" id="PF07980"/>
    </source>
</evidence>
<evidence type="ECO:0000313" key="10">
    <source>
        <dbReference type="EMBL" id="SNV02065.1"/>
    </source>
</evidence>
<reference evidence="10 12" key="2">
    <citation type="submission" date="2017-06" db="EMBL/GenBank/DDBJ databases">
        <authorList>
            <consortium name="Pathogen Informatics"/>
        </authorList>
    </citation>
    <scope>NUCLEOTIDE SEQUENCE [LARGE SCALE GENOMIC DNA]</scope>
    <source>
        <strain evidence="10 12">NCTC12947</strain>
    </source>
</reference>
<feature type="domain" description="SusD-like N-terminal" evidence="8">
    <location>
        <begin position="37"/>
        <end position="192"/>
    </location>
</feature>
<evidence type="ECO:0000313" key="11">
    <source>
        <dbReference type="Proteomes" id="UP000065822"/>
    </source>
</evidence>
<comment type="similarity">
    <text evidence="2">Belongs to the SusD family.</text>
</comment>
<gene>
    <name evidence="9" type="ORF">AXF12_07670</name>
    <name evidence="10" type="ORF">SAMEA44541418_00162</name>
</gene>
<keyword evidence="4" id="KW-0472">Membrane</keyword>
<dbReference type="PROSITE" id="PS51257">
    <property type="entry name" value="PROKAR_LIPOPROTEIN"/>
    <property type="match status" value="1"/>
</dbReference>
<evidence type="ECO:0000256" key="3">
    <source>
        <dbReference type="ARBA" id="ARBA00022729"/>
    </source>
</evidence>
<feature type="signal peptide" evidence="6">
    <location>
        <begin position="1"/>
        <end position="20"/>
    </location>
</feature>
<keyword evidence="3 6" id="KW-0732">Signal</keyword>
<dbReference type="InterPro" id="IPR012944">
    <property type="entry name" value="SusD_RagB_dom"/>
</dbReference>
<feature type="chain" id="PRO_5043701896" evidence="6">
    <location>
        <begin position="21"/>
        <end position="478"/>
    </location>
</feature>
<name>A0AAX2GUD9_9FLAO</name>
<dbReference type="InterPro" id="IPR011990">
    <property type="entry name" value="TPR-like_helical_dom_sf"/>
</dbReference>
<dbReference type="Pfam" id="PF07980">
    <property type="entry name" value="SusD_RagB"/>
    <property type="match status" value="1"/>
</dbReference>
<dbReference type="Gene3D" id="1.25.40.390">
    <property type="match status" value="1"/>
</dbReference>
<evidence type="ECO:0000256" key="5">
    <source>
        <dbReference type="ARBA" id="ARBA00023237"/>
    </source>
</evidence>
<dbReference type="KEGG" id="chg:AXF12_07670"/>
<sequence length="478" mass="53623">MKKYKAYLLLWLSAIAVSCSLDYPPESEVSDPDAIVSVASAEQALAAAYASYKPYGDAVMWAGRADDLLPSEYLSRDNSLYNTYMWDERELITQSENLWKSLYETVVKCNVLIERLPKVPANTRDDREQLQRIHQRASYLKALCYFDLLRIFSPAFGSNESAPYGVLIKNNFTITEQQKRLTQSESVEEIDRLLSIPAVEDKGGNIGGKTLETVPYYLTPTAAQTLRAALYLWAGNDQKALEIAIPLYEQLKATETAENLTKLWNTEKSDACLFAIDMRGESTSPYIALEYTGTNGFINDYLVVSNTTTATVLYADTDIRKGVYSIAHPTLSNVQLLGKYRKLAQEKKQMQYFTALRVAHLAFIVAEAYAHQGDNSAVTVVNTMLATRSATTISSSSTDREELLGIVLAEKQKEFVGEPERFFDLKRNHLALKRQTTGSVRTIEATDYRFTLPIPASERRYNSAITQNKGWNVGSSQL</sequence>
<feature type="domain" description="RagB/SusD" evidence="7">
    <location>
        <begin position="345"/>
        <end position="471"/>
    </location>
</feature>
<keyword evidence="5" id="KW-0998">Cell outer membrane</keyword>
<dbReference type="EMBL" id="CP014227">
    <property type="protein sequence ID" value="AMD86236.1"/>
    <property type="molecule type" value="Genomic_DNA"/>
</dbReference>
<dbReference type="Proteomes" id="UP000215539">
    <property type="component" value="Chromosome 1"/>
</dbReference>
<accession>A0AAX2GUD9</accession>
<evidence type="ECO:0000259" key="8">
    <source>
        <dbReference type="Pfam" id="PF14322"/>
    </source>
</evidence>
<dbReference type="Pfam" id="PF14322">
    <property type="entry name" value="SusD-like_3"/>
    <property type="match status" value="1"/>
</dbReference>
<dbReference type="InterPro" id="IPR033985">
    <property type="entry name" value="SusD-like_N"/>
</dbReference>
<comment type="subcellular location">
    <subcellularLocation>
        <location evidence="1">Cell outer membrane</location>
    </subcellularLocation>
</comment>
<dbReference type="EMBL" id="LT906449">
    <property type="protein sequence ID" value="SNV02065.1"/>
    <property type="molecule type" value="Genomic_DNA"/>
</dbReference>
<evidence type="ECO:0000256" key="6">
    <source>
        <dbReference type="SAM" id="SignalP"/>
    </source>
</evidence>
<protein>
    <submittedName>
        <fullName evidence="9">Carbohydrate-binding protein</fullName>
    </submittedName>
    <submittedName>
        <fullName evidence="10">SusD family</fullName>
    </submittedName>
</protein>
<keyword evidence="11" id="KW-1185">Reference proteome</keyword>
<evidence type="ECO:0000256" key="1">
    <source>
        <dbReference type="ARBA" id="ARBA00004442"/>
    </source>
</evidence>
<reference evidence="9 11" key="1">
    <citation type="submission" date="2016-02" db="EMBL/GenBank/DDBJ databases">
        <authorList>
            <person name="Holder M.E."/>
            <person name="Ajami N.J."/>
            <person name="Petrosino J.F."/>
        </authorList>
    </citation>
    <scope>NUCLEOTIDE SEQUENCE [LARGE SCALE GENOMIC DNA]</scope>
    <source>
        <strain evidence="9 11">CCUG 32990</strain>
    </source>
</reference>
<dbReference type="SUPFAM" id="SSF48452">
    <property type="entry name" value="TPR-like"/>
    <property type="match status" value="1"/>
</dbReference>
<evidence type="ECO:0000256" key="4">
    <source>
        <dbReference type="ARBA" id="ARBA00023136"/>
    </source>
</evidence>